<sequence length="355" mass="38982">MDSITQAALGAAIGGTVLGKRLGRKAILLGAVVGTLPDLDVVIDYGDAVANVTQHRGFSHSLFVLAGLGVLLAWLCARFVHARDISLRQWLTFFLLILLTHPLLDALTTYGTQLFWPLNTPPVAWPIVFIIDPIYSLCLLVALVAALFTPNVKRRCVWGLALSCAYLMFALGAKGLVLQRLEPVLATQGIEEAPRLVQPAPFTTLLWRATVIDGDTQYESLISLLDQKPPVLEPLTRQTDLAGSAVNGRHVQRLRWFAGPFLRYDVQPESDTQTLLVTDVRLGFPGFYPFTYAVANRHNEQAAWNPLGVSTQQDSERGVDQTTLKRLSARALGDSRALCATAFVEPHWRLAPHAC</sequence>
<evidence type="ECO:0000256" key="1">
    <source>
        <dbReference type="SAM" id="Phobius"/>
    </source>
</evidence>
<proteinExistence type="predicted"/>
<accession>A0A7Z0LKF2</accession>
<feature type="transmembrane region" description="Helical" evidence="1">
    <location>
        <begin position="62"/>
        <end position="80"/>
    </location>
</feature>
<dbReference type="EMBL" id="JACCDF010000005">
    <property type="protein sequence ID" value="NYS60600.1"/>
    <property type="molecule type" value="Genomic_DNA"/>
</dbReference>
<dbReference type="Pfam" id="PF04307">
    <property type="entry name" value="YdjM"/>
    <property type="match status" value="1"/>
</dbReference>
<dbReference type="PANTHER" id="PTHR40031:SF1">
    <property type="entry name" value="MEMBRANE-BOUND METAL-DEPENDENT HYDROLASE"/>
    <property type="match status" value="1"/>
</dbReference>
<dbReference type="PANTHER" id="PTHR40031">
    <property type="entry name" value="HYPOTHETICAL MEMBRANE SPANNING PROTEIN"/>
    <property type="match status" value="1"/>
</dbReference>
<keyword evidence="3" id="KW-1185">Reference proteome</keyword>
<evidence type="ECO:0000313" key="3">
    <source>
        <dbReference type="Proteomes" id="UP000586119"/>
    </source>
</evidence>
<keyword evidence="1" id="KW-0472">Membrane</keyword>
<dbReference type="AlphaFoldDB" id="A0A7Z0LKF2"/>
<gene>
    <name evidence="2" type="ORF">HZS81_07475</name>
</gene>
<dbReference type="InterPro" id="IPR053170">
    <property type="entry name" value="Transcription_regulator"/>
</dbReference>
<dbReference type="Proteomes" id="UP000586119">
    <property type="component" value="Unassembled WGS sequence"/>
</dbReference>
<dbReference type="RefSeq" id="WP_179929935.1">
    <property type="nucleotide sequence ID" value="NZ_JACCDF010000005.1"/>
</dbReference>
<name>A0A7Z0LKF2_9GAMM</name>
<comment type="caution">
    <text evidence="2">The sequence shown here is derived from an EMBL/GenBank/DDBJ whole genome shotgun (WGS) entry which is preliminary data.</text>
</comment>
<keyword evidence="2" id="KW-0378">Hydrolase</keyword>
<feature type="transmembrane region" description="Helical" evidence="1">
    <location>
        <begin position="87"/>
        <end position="104"/>
    </location>
</feature>
<protein>
    <submittedName>
        <fullName evidence="2">Metal-dependent hydrolase</fullName>
    </submittedName>
</protein>
<keyword evidence="1" id="KW-1133">Transmembrane helix</keyword>
<feature type="transmembrane region" description="Helical" evidence="1">
    <location>
        <begin position="124"/>
        <end position="149"/>
    </location>
</feature>
<dbReference type="GO" id="GO:0016787">
    <property type="term" value="F:hydrolase activity"/>
    <property type="evidence" value="ECO:0007669"/>
    <property type="project" value="UniProtKB-KW"/>
</dbReference>
<dbReference type="InterPro" id="IPR007404">
    <property type="entry name" value="YdjM-like"/>
</dbReference>
<feature type="transmembrane region" description="Helical" evidence="1">
    <location>
        <begin position="156"/>
        <end position="178"/>
    </location>
</feature>
<organism evidence="2 3">
    <name type="scientific">Vreelandella salicampi</name>
    <dbReference type="NCBI Taxonomy" id="1449798"/>
    <lineage>
        <taxon>Bacteria</taxon>
        <taxon>Pseudomonadati</taxon>
        <taxon>Pseudomonadota</taxon>
        <taxon>Gammaproteobacteria</taxon>
        <taxon>Oceanospirillales</taxon>
        <taxon>Halomonadaceae</taxon>
        <taxon>Vreelandella</taxon>
    </lineage>
</organism>
<reference evidence="2 3" key="1">
    <citation type="journal article" date="2015" name="Int. J. Syst. Evol. Microbiol.">
        <title>Halomonas salicampi sp. nov., a halotolerant and alkalitolerant bacterium isolated from a saltern soil.</title>
        <authorList>
            <person name="Lee J.C."/>
            <person name="Kim Y.S."/>
            <person name="Yun B.S."/>
            <person name="Whang K.S."/>
        </authorList>
    </citation>
    <scope>NUCLEOTIDE SEQUENCE [LARGE SCALE GENOMIC DNA]</scope>
    <source>
        <strain evidence="2 3">BH103</strain>
    </source>
</reference>
<keyword evidence="1" id="KW-0812">Transmembrane</keyword>
<evidence type="ECO:0000313" key="2">
    <source>
        <dbReference type="EMBL" id="NYS60600.1"/>
    </source>
</evidence>